<dbReference type="STRING" id="145854.GA0074692_0990"/>
<dbReference type="Gene3D" id="3.40.50.300">
    <property type="entry name" value="P-loop containing nucleotide triphosphate hydrolases"/>
    <property type="match status" value="1"/>
</dbReference>
<keyword evidence="2" id="KW-1185">Reference proteome</keyword>
<accession>A0A1C6RUB4</accession>
<dbReference type="RefSeq" id="WP_091639782.1">
    <property type="nucleotide sequence ID" value="NZ_FMHW01000002.1"/>
</dbReference>
<reference evidence="2" key="1">
    <citation type="submission" date="2016-06" db="EMBL/GenBank/DDBJ databases">
        <authorList>
            <person name="Varghese N."/>
            <person name="Submissions Spin"/>
        </authorList>
    </citation>
    <scope>NUCLEOTIDE SEQUENCE [LARGE SCALE GENOMIC DNA]</scope>
    <source>
        <strain evidence="2">DSM 43817</strain>
    </source>
</reference>
<dbReference type="EMBL" id="FMHW01000002">
    <property type="protein sequence ID" value="SCL20808.1"/>
    <property type="molecule type" value="Genomic_DNA"/>
</dbReference>
<protein>
    <recommendedName>
        <fullName evidence="3">HprK-related kinase B</fullName>
    </recommendedName>
</protein>
<dbReference type="OrthoDB" id="5430844at2"/>
<dbReference type="Proteomes" id="UP000198959">
    <property type="component" value="Unassembled WGS sequence"/>
</dbReference>
<gene>
    <name evidence="1" type="ORF">GA0074692_0990</name>
</gene>
<name>A0A1C6RUB4_9ACTN</name>
<dbReference type="SUPFAM" id="SSF53795">
    <property type="entry name" value="PEP carboxykinase-like"/>
    <property type="match status" value="1"/>
</dbReference>
<dbReference type="InterPro" id="IPR027417">
    <property type="entry name" value="P-loop_NTPase"/>
</dbReference>
<evidence type="ECO:0000313" key="2">
    <source>
        <dbReference type="Proteomes" id="UP000198959"/>
    </source>
</evidence>
<evidence type="ECO:0000313" key="1">
    <source>
        <dbReference type="EMBL" id="SCL20808.1"/>
    </source>
</evidence>
<dbReference type="AlphaFoldDB" id="A0A1C6RUB4"/>
<proteinExistence type="predicted"/>
<sequence>MNVDRAAAAEPAGGTAQLLLVRGHQVRIRTESPGSAALVAETFHPPGMQSVEVVPGEDGRDDEPELTIIDLVRDQADIQALLDEVAGTATRGEFELTRGFRQPRYDIGDHTVFTLRDVNSDEVAALVRTGRRAVLVRPRSRLGDRWLTRLIRDVATRFATAAGSLILHSSALVYAGCGWLVVGDSGAGKSTTAIALARLLPSAGWMGNDRMHVDRADGFYRLTACPLPLAINKGSLDVMGIAGFEDWNLRAGMPGPESDWDRFHGEDKMKLSCREVTRYLGVPVISHAPLGGVILPRVDPTAAYYCERSTLEYAAEVIGRNCFSRDDNLYGEDWLRVPVSRRTDPPSLEVFLENIAELPLLRCSVGSAADLASLAGELTRSAWVAQ</sequence>
<evidence type="ECO:0008006" key="3">
    <source>
        <dbReference type="Google" id="ProtNLM"/>
    </source>
</evidence>
<organism evidence="1 2">
    <name type="scientific">Micromonospora pallida</name>
    <dbReference type="NCBI Taxonomy" id="145854"/>
    <lineage>
        <taxon>Bacteria</taxon>
        <taxon>Bacillati</taxon>
        <taxon>Actinomycetota</taxon>
        <taxon>Actinomycetes</taxon>
        <taxon>Micromonosporales</taxon>
        <taxon>Micromonosporaceae</taxon>
        <taxon>Micromonospora</taxon>
    </lineage>
</organism>